<dbReference type="Pfam" id="PF00535">
    <property type="entry name" value="Glycos_transf_2"/>
    <property type="match status" value="1"/>
</dbReference>
<organism evidence="4 5">
    <name type="scientific">Lapillicoccus jejuensis</name>
    <dbReference type="NCBI Taxonomy" id="402171"/>
    <lineage>
        <taxon>Bacteria</taxon>
        <taxon>Bacillati</taxon>
        <taxon>Actinomycetota</taxon>
        <taxon>Actinomycetes</taxon>
        <taxon>Micrococcales</taxon>
        <taxon>Intrasporangiaceae</taxon>
        <taxon>Lapillicoccus</taxon>
    </lineage>
</organism>
<dbReference type="InterPro" id="IPR001173">
    <property type="entry name" value="Glyco_trans_2-like"/>
</dbReference>
<sequence length="262" mass="27399">MTTLTVVMPVHDEAAGVLTAVGRVLAVNYPCPTQVVVVDDASQDATWERLETVDDPRVRLVRHERPRGRGAAVRTGVGQASGSHVLVLGADLAYSPDDVPALLAPVLDGVADHVFGVRVLGLHTRFPSFRAAVGGRATTLAANLLYGSCLTDLHAGLKVVPTAHVRALGLERTGAALGTELTARLLRAGVRPYEVAVSYRGRPPVEGRGPTVREGLRRLAVLVRVRLAPARPLPPTGASAGPVARPTGGVPADAGPEHRRVG</sequence>
<accession>A0A542E2V6</accession>
<evidence type="ECO:0000256" key="2">
    <source>
        <dbReference type="SAM" id="MobiDB-lite"/>
    </source>
</evidence>
<dbReference type="PANTHER" id="PTHR48090">
    <property type="entry name" value="UNDECAPRENYL-PHOSPHATE 4-DEOXY-4-FORMAMIDO-L-ARABINOSE TRANSFERASE-RELATED"/>
    <property type="match status" value="1"/>
</dbReference>
<dbReference type="InterPro" id="IPR050256">
    <property type="entry name" value="Glycosyltransferase_2"/>
</dbReference>
<keyword evidence="4" id="KW-0808">Transferase</keyword>
<keyword evidence="5" id="KW-1185">Reference proteome</keyword>
<dbReference type="RefSeq" id="WP_141848919.1">
    <property type="nucleotide sequence ID" value="NZ_BAAAPR010000009.1"/>
</dbReference>
<dbReference type="SUPFAM" id="SSF53448">
    <property type="entry name" value="Nucleotide-diphospho-sugar transferases"/>
    <property type="match status" value="1"/>
</dbReference>
<comment type="similarity">
    <text evidence="1">Belongs to the glycosyltransferase 2 family.</text>
</comment>
<evidence type="ECO:0000259" key="3">
    <source>
        <dbReference type="Pfam" id="PF00535"/>
    </source>
</evidence>
<evidence type="ECO:0000256" key="1">
    <source>
        <dbReference type="ARBA" id="ARBA00006739"/>
    </source>
</evidence>
<dbReference type="InterPro" id="IPR029044">
    <property type="entry name" value="Nucleotide-diphossugar_trans"/>
</dbReference>
<name>A0A542E2V6_9MICO</name>
<evidence type="ECO:0000313" key="5">
    <source>
        <dbReference type="Proteomes" id="UP000317893"/>
    </source>
</evidence>
<dbReference type="Proteomes" id="UP000317893">
    <property type="component" value="Unassembled WGS sequence"/>
</dbReference>
<dbReference type="OrthoDB" id="2369748at2"/>
<gene>
    <name evidence="4" type="ORF">FB458_2686</name>
</gene>
<feature type="region of interest" description="Disordered" evidence="2">
    <location>
        <begin position="233"/>
        <end position="262"/>
    </location>
</feature>
<feature type="domain" description="Glycosyltransferase 2-like" evidence="3">
    <location>
        <begin position="5"/>
        <end position="121"/>
    </location>
</feature>
<protein>
    <submittedName>
        <fullName evidence="4">Glycosyl transferase family 2</fullName>
    </submittedName>
</protein>
<dbReference type="PANTHER" id="PTHR48090:SF7">
    <property type="entry name" value="RFBJ PROTEIN"/>
    <property type="match status" value="1"/>
</dbReference>
<dbReference type="Gene3D" id="3.90.550.10">
    <property type="entry name" value="Spore Coat Polysaccharide Biosynthesis Protein SpsA, Chain A"/>
    <property type="match status" value="1"/>
</dbReference>
<evidence type="ECO:0000313" key="4">
    <source>
        <dbReference type="EMBL" id="TQJ09574.1"/>
    </source>
</evidence>
<comment type="caution">
    <text evidence="4">The sequence shown here is derived from an EMBL/GenBank/DDBJ whole genome shotgun (WGS) entry which is preliminary data.</text>
</comment>
<dbReference type="EMBL" id="VFMN01000001">
    <property type="protein sequence ID" value="TQJ09574.1"/>
    <property type="molecule type" value="Genomic_DNA"/>
</dbReference>
<reference evidence="4 5" key="1">
    <citation type="submission" date="2019-06" db="EMBL/GenBank/DDBJ databases">
        <title>Sequencing the genomes of 1000 actinobacteria strains.</title>
        <authorList>
            <person name="Klenk H.-P."/>
        </authorList>
    </citation>
    <scope>NUCLEOTIDE SEQUENCE [LARGE SCALE GENOMIC DNA]</scope>
    <source>
        <strain evidence="4 5">DSM 18607</strain>
    </source>
</reference>
<dbReference type="GO" id="GO:0016740">
    <property type="term" value="F:transferase activity"/>
    <property type="evidence" value="ECO:0007669"/>
    <property type="project" value="UniProtKB-KW"/>
</dbReference>
<proteinExistence type="inferred from homology"/>
<dbReference type="AlphaFoldDB" id="A0A542E2V6"/>
<dbReference type="CDD" id="cd04179">
    <property type="entry name" value="DPM_DPG-synthase_like"/>
    <property type="match status" value="1"/>
</dbReference>